<evidence type="ECO:0000313" key="7">
    <source>
        <dbReference type="EMBL" id="GMM34595.1"/>
    </source>
</evidence>
<evidence type="ECO:0000256" key="1">
    <source>
        <dbReference type="ARBA" id="ARBA00022763"/>
    </source>
</evidence>
<organism evidence="7 8">
    <name type="scientific">Saccharomycopsis crataegensis</name>
    <dbReference type="NCBI Taxonomy" id="43959"/>
    <lineage>
        <taxon>Eukaryota</taxon>
        <taxon>Fungi</taxon>
        <taxon>Dikarya</taxon>
        <taxon>Ascomycota</taxon>
        <taxon>Saccharomycotina</taxon>
        <taxon>Saccharomycetes</taxon>
        <taxon>Saccharomycopsidaceae</taxon>
        <taxon>Saccharomycopsis</taxon>
    </lineage>
</organism>
<evidence type="ECO:0000313" key="8">
    <source>
        <dbReference type="Proteomes" id="UP001360560"/>
    </source>
</evidence>
<dbReference type="InterPro" id="IPR036388">
    <property type="entry name" value="WH-like_DNA-bd_sf"/>
</dbReference>
<accession>A0AAV5QJN9</accession>
<evidence type="ECO:0000256" key="5">
    <source>
        <dbReference type="SAM" id="MobiDB-lite"/>
    </source>
</evidence>
<evidence type="ECO:0000256" key="4">
    <source>
        <dbReference type="ARBA" id="ARBA00033095"/>
    </source>
</evidence>
<gene>
    <name evidence="7" type="ORF">DASC09_019200</name>
</gene>
<sequence length="143" mass="16609">MPNEEAQAFHYAVYDEVKRIPFGKVTTYGHIAKLIFRPMNARQVGQSLKFLPREISQNDLYNIDNVPWWRVINAQGKISPRAEGMQRQEEMLRNEGVDVEDGKVSLVNNGWFPTTEFDIEEEEDDDDEDEDDDGDEDVDEVTR</sequence>
<dbReference type="RefSeq" id="XP_064851595.1">
    <property type="nucleotide sequence ID" value="XM_064995523.1"/>
</dbReference>
<evidence type="ECO:0000259" key="6">
    <source>
        <dbReference type="Pfam" id="PF01035"/>
    </source>
</evidence>
<keyword evidence="8" id="KW-1185">Reference proteome</keyword>
<dbReference type="EMBL" id="BTFZ01000003">
    <property type="protein sequence ID" value="GMM34595.1"/>
    <property type="molecule type" value="Genomic_DNA"/>
</dbReference>
<keyword evidence="1" id="KW-0227">DNA damage</keyword>
<dbReference type="PANTHER" id="PTHR42942:SF1">
    <property type="entry name" value="ALKYLTRANSFERASE-LIKE PROTEIN 1"/>
    <property type="match status" value="1"/>
</dbReference>
<dbReference type="SUPFAM" id="SSF46767">
    <property type="entry name" value="Methylated DNA-protein cysteine methyltransferase, C-terminal domain"/>
    <property type="match status" value="1"/>
</dbReference>
<dbReference type="InterPro" id="IPR014048">
    <property type="entry name" value="MethylDNA_cys_MeTrfase_DNA-bd"/>
</dbReference>
<dbReference type="GO" id="GO:0003824">
    <property type="term" value="F:catalytic activity"/>
    <property type="evidence" value="ECO:0007669"/>
    <property type="project" value="InterPro"/>
</dbReference>
<dbReference type="Proteomes" id="UP001360560">
    <property type="component" value="Unassembled WGS sequence"/>
</dbReference>
<proteinExistence type="predicted"/>
<dbReference type="InterPro" id="IPR052520">
    <property type="entry name" value="ATL_DNA_repair"/>
</dbReference>
<dbReference type="CDD" id="cd06445">
    <property type="entry name" value="ATase"/>
    <property type="match status" value="1"/>
</dbReference>
<dbReference type="Gene3D" id="1.10.10.10">
    <property type="entry name" value="Winged helix-like DNA-binding domain superfamily/Winged helix DNA-binding domain"/>
    <property type="match status" value="1"/>
</dbReference>
<dbReference type="InterPro" id="IPR036217">
    <property type="entry name" value="MethylDNA_cys_MeTrfase_DNAb"/>
</dbReference>
<dbReference type="AlphaFoldDB" id="A0AAV5QJN9"/>
<dbReference type="PANTHER" id="PTHR42942">
    <property type="entry name" value="6-O-METHYLGUANINE DNA METHYLTRANSFERASE"/>
    <property type="match status" value="1"/>
</dbReference>
<name>A0AAV5QJN9_9ASCO</name>
<dbReference type="GeneID" id="90072574"/>
<feature type="compositionally biased region" description="Acidic residues" evidence="5">
    <location>
        <begin position="117"/>
        <end position="143"/>
    </location>
</feature>
<dbReference type="Pfam" id="PF01035">
    <property type="entry name" value="DNA_binding_1"/>
    <property type="match status" value="1"/>
</dbReference>
<reference evidence="7 8" key="1">
    <citation type="journal article" date="2023" name="Elife">
        <title>Identification of key yeast species and microbe-microbe interactions impacting larval growth of Drosophila in the wild.</title>
        <authorList>
            <person name="Mure A."/>
            <person name="Sugiura Y."/>
            <person name="Maeda R."/>
            <person name="Honda K."/>
            <person name="Sakurai N."/>
            <person name="Takahashi Y."/>
            <person name="Watada M."/>
            <person name="Katoh T."/>
            <person name="Gotoh A."/>
            <person name="Gotoh Y."/>
            <person name="Taniguchi I."/>
            <person name="Nakamura K."/>
            <person name="Hayashi T."/>
            <person name="Katayama T."/>
            <person name="Uemura T."/>
            <person name="Hattori Y."/>
        </authorList>
    </citation>
    <scope>NUCLEOTIDE SEQUENCE [LARGE SCALE GENOMIC DNA]</scope>
    <source>
        <strain evidence="7 8">SC-9</strain>
    </source>
</reference>
<protein>
    <recommendedName>
        <fullName evidence="2">6-O-methylguanine-DNA methyltransferase</fullName>
    </recommendedName>
    <alternativeName>
        <fullName evidence="4">DNA repair MTase</fullName>
    </alternativeName>
    <alternativeName>
        <fullName evidence="3">O-6-methylguanine-DNA-alkyltransferase</fullName>
    </alternativeName>
</protein>
<feature type="domain" description="Methylated-DNA-[protein]-cysteine S-methyltransferase DNA binding" evidence="6">
    <location>
        <begin position="9"/>
        <end position="97"/>
    </location>
</feature>
<comment type="caution">
    <text evidence="7">The sequence shown here is derived from an EMBL/GenBank/DDBJ whole genome shotgun (WGS) entry which is preliminary data.</text>
</comment>
<dbReference type="GO" id="GO:0006281">
    <property type="term" value="P:DNA repair"/>
    <property type="evidence" value="ECO:0007669"/>
    <property type="project" value="InterPro"/>
</dbReference>
<feature type="region of interest" description="Disordered" evidence="5">
    <location>
        <begin position="107"/>
        <end position="143"/>
    </location>
</feature>
<evidence type="ECO:0000256" key="3">
    <source>
        <dbReference type="ARBA" id="ARBA00031621"/>
    </source>
</evidence>
<evidence type="ECO:0000256" key="2">
    <source>
        <dbReference type="ARBA" id="ARBA00030795"/>
    </source>
</evidence>